<evidence type="ECO:0000313" key="4">
    <source>
        <dbReference type="Proteomes" id="UP000199729"/>
    </source>
</evidence>
<dbReference type="InterPro" id="IPR000847">
    <property type="entry name" value="LysR_HTH_N"/>
</dbReference>
<gene>
    <name evidence="3" type="ORF">VITFI_CDS3017</name>
</gene>
<proteinExistence type="predicted"/>
<dbReference type="InterPro" id="IPR036388">
    <property type="entry name" value="WH-like_DNA-bd_sf"/>
</dbReference>
<dbReference type="Pfam" id="PF12727">
    <property type="entry name" value="PBP_like"/>
    <property type="match status" value="1"/>
</dbReference>
<sequence length="367" mass="39713">MRHRHVHLQYQLQPEPQAGEAVRHALFDMLGAVQTQGSIQHAARVLGVSYRHVWGALKQWEETLGEALVVWAQGQPARLTPLAQRLLWAETRARARLAPQIDGLRAELEAVWREALEGAPRDVLTLCASPEAVWPHLREVLGRTHALHLAWQPTRSGDALHALAEGRCDLAACHVPSTLAWQAGWGQALRARLKSGRYQCIAWGRRSLVWMCAPGNPLHLQGWADVVAQRARYVNRVEGSQTRLLADLWLAQQGVAARDIVGYTEAPEAHHVAVAAAIASGAGDVGLGDAAAAARFGLHTQLVQTEEGFLVCERDALERPAVQALCAALQSPSWAEALAQIPGHSLSEHSGQALSLARALPGGSGGR</sequence>
<dbReference type="KEGG" id="vff:VITFI_CDS3017"/>
<evidence type="ECO:0000259" key="1">
    <source>
        <dbReference type="Pfam" id="PF00126"/>
    </source>
</evidence>
<name>A0A221KIB1_VITFI</name>
<organism evidence="3 4">
    <name type="scientific">Vitreoscilla filiformis</name>
    <dbReference type="NCBI Taxonomy" id="63"/>
    <lineage>
        <taxon>Bacteria</taxon>
        <taxon>Pseudomonadati</taxon>
        <taxon>Pseudomonadota</taxon>
        <taxon>Betaproteobacteria</taxon>
        <taxon>Neisseriales</taxon>
        <taxon>Neisseriaceae</taxon>
        <taxon>Vitreoscilla</taxon>
    </lineage>
</organism>
<keyword evidence="4" id="KW-1185">Reference proteome</keyword>
<evidence type="ECO:0000313" key="3">
    <source>
        <dbReference type="EMBL" id="ASM78794.1"/>
    </source>
</evidence>
<accession>A0A221KIB1</accession>
<evidence type="ECO:0000259" key="2">
    <source>
        <dbReference type="Pfam" id="PF12727"/>
    </source>
</evidence>
<feature type="domain" description="PBP" evidence="2">
    <location>
        <begin position="143"/>
        <end position="330"/>
    </location>
</feature>
<protein>
    <submittedName>
        <fullName evidence="3">LysR family transcriptional regulator</fullName>
    </submittedName>
</protein>
<dbReference type="EMBL" id="CP022423">
    <property type="protein sequence ID" value="ASM78794.1"/>
    <property type="molecule type" value="Genomic_DNA"/>
</dbReference>
<dbReference type="OrthoDB" id="9805928at2"/>
<dbReference type="SUPFAM" id="SSF46785">
    <property type="entry name" value="Winged helix' DNA-binding domain"/>
    <property type="match status" value="1"/>
</dbReference>
<dbReference type="RefSeq" id="WP_089417670.1">
    <property type="nucleotide sequence ID" value="NZ_CP022423.1"/>
</dbReference>
<dbReference type="Gene3D" id="1.10.10.10">
    <property type="entry name" value="Winged helix-like DNA-binding domain superfamily/Winged helix DNA-binding domain"/>
    <property type="match status" value="1"/>
</dbReference>
<dbReference type="AlphaFoldDB" id="A0A221KIB1"/>
<dbReference type="InterPro" id="IPR036390">
    <property type="entry name" value="WH_DNA-bd_sf"/>
</dbReference>
<dbReference type="SUPFAM" id="SSF53850">
    <property type="entry name" value="Periplasmic binding protein-like II"/>
    <property type="match status" value="1"/>
</dbReference>
<dbReference type="PANTHER" id="PTHR38431:SF1">
    <property type="entry name" value="BLL2305 PROTEIN"/>
    <property type="match status" value="1"/>
</dbReference>
<dbReference type="Pfam" id="PF00126">
    <property type="entry name" value="HTH_1"/>
    <property type="match status" value="1"/>
</dbReference>
<dbReference type="Proteomes" id="UP000199729">
    <property type="component" value="Chromosome"/>
</dbReference>
<feature type="domain" description="HTH lysR-type" evidence="1">
    <location>
        <begin position="31"/>
        <end position="83"/>
    </location>
</feature>
<dbReference type="InterPro" id="IPR024370">
    <property type="entry name" value="PBP_domain"/>
</dbReference>
<dbReference type="PANTHER" id="PTHR38431">
    <property type="entry name" value="BLL2305 PROTEIN"/>
    <property type="match status" value="1"/>
</dbReference>
<dbReference type="GO" id="GO:0003700">
    <property type="term" value="F:DNA-binding transcription factor activity"/>
    <property type="evidence" value="ECO:0007669"/>
    <property type="project" value="InterPro"/>
</dbReference>
<reference evidence="3 4" key="1">
    <citation type="submission" date="2017-07" db="EMBL/GenBank/DDBJ databases">
        <title>Complete Genome Sequence of the cosmetic ferment Vitreoscilla filiformis (ATCC15551).</title>
        <authorList>
            <person name="Contreras S."/>
            <person name="Sagory-Zalkind P."/>
            <person name="Blanquart H."/>
            <person name="Iltis A."/>
            <person name="Morand S.C."/>
        </authorList>
    </citation>
    <scope>NUCLEOTIDE SEQUENCE [LARGE SCALE GENOMIC DNA]</scope>
    <source>
        <strain evidence="3 4">ATCC 15551</strain>
    </source>
</reference>